<dbReference type="Gene3D" id="3.40.50.2300">
    <property type="match status" value="1"/>
</dbReference>
<feature type="region of interest" description="Disordered" evidence="10">
    <location>
        <begin position="493"/>
        <end position="605"/>
    </location>
</feature>
<dbReference type="GO" id="GO:0005634">
    <property type="term" value="C:nucleus"/>
    <property type="evidence" value="ECO:0007669"/>
    <property type="project" value="UniProtKB-SubCell"/>
</dbReference>
<evidence type="ECO:0000256" key="5">
    <source>
        <dbReference type="ARBA" id="ARBA00023125"/>
    </source>
</evidence>
<feature type="compositionally biased region" description="Polar residues" evidence="10">
    <location>
        <begin position="185"/>
        <end position="200"/>
    </location>
</feature>
<evidence type="ECO:0000256" key="4">
    <source>
        <dbReference type="ARBA" id="ARBA00023015"/>
    </source>
</evidence>
<keyword evidence="3" id="KW-0902">Two-component regulatory system</keyword>
<evidence type="ECO:0000256" key="3">
    <source>
        <dbReference type="ARBA" id="ARBA00023012"/>
    </source>
</evidence>
<dbReference type="FunFam" id="1.10.10.10:FF:000027">
    <property type="entry name" value="Heat shock transcription factor 1"/>
    <property type="match status" value="1"/>
</dbReference>
<dbReference type="InterPro" id="IPR001789">
    <property type="entry name" value="Sig_transdc_resp-reg_receiver"/>
</dbReference>
<dbReference type="GO" id="GO:0000160">
    <property type="term" value="P:phosphorelay signal transduction system"/>
    <property type="evidence" value="ECO:0007669"/>
    <property type="project" value="UniProtKB-KW"/>
</dbReference>
<feature type="region of interest" description="Disordered" evidence="10">
    <location>
        <begin position="1002"/>
        <end position="1046"/>
    </location>
</feature>
<dbReference type="EMBL" id="NHYE01000664">
    <property type="protein sequence ID" value="PPR04160.1"/>
    <property type="molecule type" value="Genomic_DNA"/>
</dbReference>
<dbReference type="SMART" id="SM00448">
    <property type="entry name" value="REC"/>
    <property type="match status" value="1"/>
</dbReference>
<dbReference type="Proteomes" id="UP000284706">
    <property type="component" value="Unassembled WGS sequence"/>
</dbReference>
<dbReference type="STRING" id="231916.A0A409YMA5"/>
<feature type="compositionally biased region" description="Polar residues" evidence="10">
    <location>
        <begin position="85"/>
        <end position="104"/>
    </location>
</feature>
<feature type="region of interest" description="Disordered" evidence="10">
    <location>
        <begin position="712"/>
        <end position="748"/>
    </location>
</feature>
<dbReference type="GO" id="GO:0003700">
    <property type="term" value="F:DNA-binding transcription factor activity"/>
    <property type="evidence" value="ECO:0007669"/>
    <property type="project" value="InterPro"/>
</dbReference>
<dbReference type="PROSITE" id="PS50110">
    <property type="entry name" value="RESPONSE_REGULATORY"/>
    <property type="match status" value="1"/>
</dbReference>
<dbReference type="OrthoDB" id="60033at2759"/>
<feature type="compositionally biased region" description="Low complexity" evidence="10">
    <location>
        <begin position="126"/>
        <end position="151"/>
    </location>
</feature>
<feature type="compositionally biased region" description="Low complexity" evidence="10">
    <location>
        <begin position="331"/>
        <end position="354"/>
    </location>
</feature>
<dbReference type="InterPro" id="IPR036390">
    <property type="entry name" value="WH_DNA-bd_sf"/>
</dbReference>
<dbReference type="PANTHER" id="PTHR45339:SF1">
    <property type="entry name" value="HYBRID SIGNAL TRANSDUCTION HISTIDINE KINASE J"/>
    <property type="match status" value="1"/>
</dbReference>
<dbReference type="SUPFAM" id="SSF52172">
    <property type="entry name" value="CheY-like"/>
    <property type="match status" value="1"/>
</dbReference>
<dbReference type="InterPro" id="IPR036388">
    <property type="entry name" value="WH-like_DNA-bd_sf"/>
</dbReference>
<keyword evidence="6" id="KW-0804">Transcription</keyword>
<feature type="compositionally biased region" description="Basic and acidic residues" evidence="10">
    <location>
        <begin position="583"/>
        <end position="592"/>
    </location>
</feature>
<evidence type="ECO:0000313" key="12">
    <source>
        <dbReference type="EMBL" id="PPR04160.1"/>
    </source>
</evidence>
<feature type="region of interest" description="Disordered" evidence="10">
    <location>
        <begin position="453"/>
        <end position="476"/>
    </location>
</feature>
<keyword evidence="7" id="KW-0539">Nucleus</keyword>
<reference evidence="12 13" key="1">
    <citation type="journal article" date="2018" name="Evol. Lett.">
        <title>Horizontal gene cluster transfer increased hallucinogenic mushroom diversity.</title>
        <authorList>
            <person name="Reynolds H.T."/>
            <person name="Vijayakumar V."/>
            <person name="Gluck-Thaler E."/>
            <person name="Korotkin H.B."/>
            <person name="Matheny P.B."/>
            <person name="Slot J.C."/>
        </authorList>
    </citation>
    <scope>NUCLEOTIDE SEQUENCE [LARGE SCALE GENOMIC DNA]</scope>
    <source>
        <strain evidence="12 13">SRW20</strain>
    </source>
</reference>
<keyword evidence="4" id="KW-0805">Transcription regulation</keyword>
<evidence type="ECO:0000256" key="10">
    <source>
        <dbReference type="SAM" id="MobiDB-lite"/>
    </source>
</evidence>
<evidence type="ECO:0000256" key="6">
    <source>
        <dbReference type="ARBA" id="ARBA00023163"/>
    </source>
</evidence>
<evidence type="ECO:0000256" key="2">
    <source>
        <dbReference type="ARBA" id="ARBA00022553"/>
    </source>
</evidence>
<accession>A0A409YMA5</accession>
<feature type="region of interest" description="Disordered" evidence="10">
    <location>
        <begin position="1"/>
        <end position="33"/>
    </location>
</feature>
<feature type="modified residue" description="4-aspartylphosphate" evidence="9">
    <location>
        <position position="812"/>
    </location>
</feature>
<feature type="compositionally biased region" description="Low complexity" evidence="10">
    <location>
        <begin position="493"/>
        <end position="511"/>
    </location>
</feature>
<feature type="compositionally biased region" description="Low complexity" evidence="10">
    <location>
        <begin position="569"/>
        <end position="581"/>
    </location>
</feature>
<dbReference type="InterPro" id="IPR011006">
    <property type="entry name" value="CheY-like_superfamily"/>
</dbReference>
<feature type="compositionally biased region" description="Low complexity" evidence="10">
    <location>
        <begin position="719"/>
        <end position="744"/>
    </location>
</feature>
<proteinExistence type="predicted"/>
<protein>
    <recommendedName>
        <fullName evidence="11">Response regulatory domain-containing protein</fullName>
    </recommendedName>
</protein>
<feature type="compositionally biased region" description="Basic and acidic residues" evidence="10">
    <location>
        <begin position="167"/>
        <end position="183"/>
    </location>
</feature>
<evidence type="ECO:0000313" key="13">
    <source>
        <dbReference type="Proteomes" id="UP000284706"/>
    </source>
</evidence>
<evidence type="ECO:0000256" key="8">
    <source>
        <dbReference type="ARBA" id="ARBA00062171"/>
    </source>
</evidence>
<comment type="subcellular location">
    <subcellularLocation>
        <location evidence="1">Nucleus</location>
    </subcellularLocation>
</comment>
<dbReference type="Pfam" id="PF00447">
    <property type="entry name" value="HSF_DNA-bind"/>
    <property type="match status" value="1"/>
</dbReference>
<evidence type="ECO:0000256" key="7">
    <source>
        <dbReference type="ARBA" id="ARBA00023242"/>
    </source>
</evidence>
<feature type="region of interest" description="Disordered" evidence="10">
    <location>
        <begin position="675"/>
        <end position="698"/>
    </location>
</feature>
<dbReference type="FunFam" id="3.40.50.2300:FF:000212">
    <property type="entry name" value="Stress response regulator/HFS transcription factor"/>
    <property type="match status" value="1"/>
</dbReference>
<dbReference type="SUPFAM" id="SSF46785">
    <property type="entry name" value="Winged helix' DNA-binding domain"/>
    <property type="match status" value="1"/>
</dbReference>
<feature type="compositionally biased region" description="Gly residues" evidence="10">
    <location>
        <begin position="1008"/>
        <end position="1022"/>
    </location>
</feature>
<feature type="compositionally biased region" description="Low complexity" evidence="10">
    <location>
        <begin position="425"/>
        <end position="441"/>
    </location>
</feature>
<dbReference type="Gene3D" id="1.10.10.10">
    <property type="entry name" value="Winged helix-like DNA-binding domain superfamily/Winged helix DNA-binding domain"/>
    <property type="match status" value="1"/>
</dbReference>
<gene>
    <name evidence="12" type="ORF">CVT26_003806</name>
</gene>
<dbReference type="InterPro" id="IPR000232">
    <property type="entry name" value="HSF_DNA-bd"/>
</dbReference>
<dbReference type="PRINTS" id="PR00056">
    <property type="entry name" value="HSFDOMAIN"/>
</dbReference>
<feature type="region of interest" description="Disordered" evidence="10">
    <location>
        <begin position="309"/>
        <end position="369"/>
    </location>
</feature>
<feature type="region of interest" description="Disordered" evidence="10">
    <location>
        <begin position="61"/>
        <end position="80"/>
    </location>
</feature>
<keyword evidence="13" id="KW-1185">Reference proteome</keyword>
<dbReference type="GO" id="GO:0043565">
    <property type="term" value="F:sequence-specific DNA binding"/>
    <property type="evidence" value="ECO:0007669"/>
    <property type="project" value="InterPro"/>
</dbReference>
<feature type="compositionally biased region" description="Basic and acidic residues" evidence="10">
    <location>
        <begin position="514"/>
        <end position="533"/>
    </location>
</feature>
<evidence type="ECO:0000256" key="1">
    <source>
        <dbReference type="ARBA" id="ARBA00004123"/>
    </source>
</evidence>
<dbReference type="AlphaFoldDB" id="A0A409YMA5"/>
<keyword evidence="2 9" id="KW-0597">Phosphoprotein</keyword>
<feature type="compositionally biased region" description="Low complexity" evidence="10">
    <location>
        <begin position="453"/>
        <end position="464"/>
    </location>
</feature>
<feature type="region of interest" description="Disordered" evidence="10">
    <location>
        <begin position="85"/>
        <end position="210"/>
    </location>
</feature>
<feature type="domain" description="Response regulatory" evidence="11">
    <location>
        <begin position="763"/>
        <end position="877"/>
    </location>
</feature>
<sequence length="1046" mass="113584">MDQIQNNSSANSTNNSASNSPSTGAARQRQLQLQHLQQQRLLVQQQQQQLYNLLPQAQASSYSPHTALPPVPTAQSASLQSQYFTEDLQSPTHTSPPNSASLTLPTGWPSAQHRTSNSREELHPSHQQQRQYEQEQQQYHLQLQQREQQLQQHEHQQRQHHQQQQQLKHEREEVMSYAKKDEGSMGSTAGPSTGSQPPQRSSEDPMPSTSDFVKKLYKMLEDPSFQSVVCWGPQGDCFVVKDMNEFTKSILPRMFKHSNFASFVRQLNKYDFHKVKNTDDNQFGEHSWTFRHPDFHADRRDALENIKRKVPAQRKNAGNATSGAPLHTNGTSVSYGSQPSTSPSLSYPLSNSNGQHRQRSPSPTNSRLTAEVARLKEEGEDLRARIRNLERNYEKVLVEMVGFQRGMAQQDGLMQNLIAYFLGSESGSKGPQPSGSSSAPGTANLTPHQLLKQQIQAHLQQQSQTSPAQSYASGMEQPGIGLWSGMNYTVSGGAEASSSSGTGAAEGQAAQKISRAEALDRAAMEEEEKERGRQVQRRRASDTTAFLRSGSLAMGTGEEGSNQPAFAMPSISQPQPQSQAQHRLSEDQRQGQDRAPTQSPWSMMMAGMSGFGDTSSAGTTDASRMGREELQVYTVGHLLPRDSYAEDSQGNWSFDPNGFAPATLLGGLGMDAAGPSTSANNASPAAGTTPAEAGESSIQDLTDDVEEVVRPTPGNAVLSSSSSGPSSSSSMASGGPEPSTSGGSQKLRVRRSTFVPGWAVPPRVLLVDDDAISRRLSSKFLKVFGCTIDVAVDGISAVNKMNLEKYDLVLMDIVMPKLDGVSATNLIRKFDQGTPIISMTGNSKPNEIMTYYSSGMNDILPKPFTKEGLLEMLEKHLMHLKVIQQMTQVPRSVGVPPLSDPSFEQALAMSANNFMQMQKGSSASPRPITGAITPALDLVASSSKASEGAMNAPSPFNFQFFGDGSDDDPRINPLAGMGLTDEQYNMILQNIVNGEGFMGMSTSMASSSGGGMASGSSPGGGVSEKRPLEDGEDDRRGKRSRFEVIE</sequence>
<feature type="compositionally biased region" description="Low complexity" evidence="10">
    <location>
        <begin position="675"/>
        <end position="691"/>
    </location>
</feature>
<evidence type="ECO:0000259" key="11">
    <source>
        <dbReference type="PROSITE" id="PS50110"/>
    </source>
</evidence>
<comment type="caution">
    <text evidence="12">The sequence shown here is derived from an EMBL/GenBank/DDBJ whole genome shotgun (WGS) entry which is preliminary data.</text>
</comment>
<evidence type="ECO:0000256" key="9">
    <source>
        <dbReference type="PROSITE-ProRule" id="PRU00169"/>
    </source>
</evidence>
<name>A0A409YMA5_9AGAR</name>
<feature type="region of interest" description="Disordered" evidence="10">
    <location>
        <begin position="425"/>
        <end position="444"/>
    </location>
</feature>
<dbReference type="FunCoup" id="A0A409YMA5">
    <property type="interactions" value="195"/>
</dbReference>
<organism evidence="12 13">
    <name type="scientific">Gymnopilus dilepis</name>
    <dbReference type="NCBI Taxonomy" id="231916"/>
    <lineage>
        <taxon>Eukaryota</taxon>
        <taxon>Fungi</taxon>
        <taxon>Dikarya</taxon>
        <taxon>Basidiomycota</taxon>
        <taxon>Agaricomycotina</taxon>
        <taxon>Agaricomycetes</taxon>
        <taxon>Agaricomycetidae</taxon>
        <taxon>Agaricales</taxon>
        <taxon>Agaricineae</taxon>
        <taxon>Hymenogastraceae</taxon>
        <taxon>Gymnopilus</taxon>
    </lineage>
</organism>
<comment type="subunit">
    <text evidence="8">Homotrimer. Homotrimerization increases the affinity of HSF1 to DNA. Interacts with transcriptional coregulator SSA1 on chromatin.</text>
</comment>
<dbReference type="Pfam" id="PF00072">
    <property type="entry name" value="Response_reg"/>
    <property type="match status" value="1"/>
</dbReference>
<keyword evidence="5" id="KW-0238">DNA-binding</keyword>
<dbReference type="CDD" id="cd17546">
    <property type="entry name" value="REC_hyHK_CKI1_RcsC-like"/>
    <property type="match status" value="1"/>
</dbReference>
<dbReference type="SMART" id="SM00415">
    <property type="entry name" value="HSF"/>
    <property type="match status" value="1"/>
</dbReference>
<dbReference type="PANTHER" id="PTHR45339">
    <property type="entry name" value="HYBRID SIGNAL TRANSDUCTION HISTIDINE KINASE J"/>
    <property type="match status" value="1"/>
</dbReference>
<feature type="compositionally biased region" description="Basic and acidic residues" evidence="10">
    <location>
        <begin position="1023"/>
        <end position="1046"/>
    </location>
</feature>
<dbReference type="PROSITE" id="PS00434">
    <property type="entry name" value="HSF_DOMAIN"/>
    <property type="match status" value="1"/>
</dbReference>
<dbReference type="InParanoid" id="A0A409YMA5"/>